<evidence type="ECO:0000313" key="4">
    <source>
        <dbReference type="Proteomes" id="UP000190460"/>
    </source>
</evidence>
<dbReference type="RefSeq" id="WP_078923152.1">
    <property type="nucleotide sequence ID" value="NZ_FUYB01000014.1"/>
</dbReference>
<keyword evidence="4" id="KW-1185">Reference proteome</keyword>
<dbReference type="SUPFAM" id="SSF69318">
    <property type="entry name" value="Integrin alpha N-terminal domain"/>
    <property type="match status" value="1"/>
</dbReference>
<protein>
    <submittedName>
        <fullName evidence="3">ASPIC and UnbV</fullName>
    </submittedName>
</protein>
<dbReference type="PANTHER" id="PTHR16026">
    <property type="entry name" value="CARTILAGE ACIDIC PROTEIN 1"/>
    <property type="match status" value="1"/>
</dbReference>
<name>A0A1T4X9P3_9GAMM</name>
<dbReference type="STRING" id="92487.SAMN02745130_02702"/>
<evidence type="ECO:0000256" key="1">
    <source>
        <dbReference type="SAM" id="SignalP"/>
    </source>
</evidence>
<dbReference type="Proteomes" id="UP000190460">
    <property type="component" value="Unassembled WGS sequence"/>
</dbReference>
<dbReference type="InterPro" id="IPR011519">
    <property type="entry name" value="UnbV_ASPIC"/>
</dbReference>
<dbReference type="Gene3D" id="2.130.10.130">
    <property type="entry name" value="Integrin alpha, N-terminal"/>
    <property type="match status" value="1"/>
</dbReference>
<dbReference type="PANTHER" id="PTHR16026:SF0">
    <property type="entry name" value="CARTILAGE ACIDIC PROTEIN 1"/>
    <property type="match status" value="1"/>
</dbReference>
<gene>
    <name evidence="3" type="ORF">SAMN02745130_02702</name>
</gene>
<evidence type="ECO:0000313" key="3">
    <source>
        <dbReference type="EMBL" id="SKA86293.1"/>
    </source>
</evidence>
<dbReference type="AlphaFoldDB" id="A0A1T4X9P3"/>
<dbReference type="InterPro" id="IPR027039">
    <property type="entry name" value="Crtac1"/>
</dbReference>
<feature type="signal peptide" evidence="1">
    <location>
        <begin position="1"/>
        <end position="21"/>
    </location>
</feature>
<evidence type="ECO:0000259" key="2">
    <source>
        <dbReference type="Pfam" id="PF07593"/>
    </source>
</evidence>
<organism evidence="3 4">
    <name type="scientific">Thiothrix eikelboomii</name>
    <dbReference type="NCBI Taxonomy" id="92487"/>
    <lineage>
        <taxon>Bacteria</taxon>
        <taxon>Pseudomonadati</taxon>
        <taxon>Pseudomonadota</taxon>
        <taxon>Gammaproteobacteria</taxon>
        <taxon>Thiotrichales</taxon>
        <taxon>Thiotrichaceae</taxon>
        <taxon>Thiothrix</taxon>
    </lineage>
</organism>
<dbReference type="Pfam" id="PF07593">
    <property type="entry name" value="UnbV_ASPIC"/>
    <property type="match status" value="1"/>
</dbReference>
<keyword evidence="1" id="KW-0732">Signal</keyword>
<dbReference type="InterPro" id="IPR028994">
    <property type="entry name" value="Integrin_alpha_N"/>
</dbReference>
<reference evidence="3 4" key="1">
    <citation type="submission" date="2017-02" db="EMBL/GenBank/DDBJ databases">
        <authorList>
            <person name="Peterson S.W."/>
        </authorList>
    </citation>
    <scope>NUCLEOTIDE SEQUENCE [LARGE SCALE GENOMIC DNA]</scope>
    <source>
        <strain evidence="3 4">ATCC 49788</strain>
    </source>
</reference>
<dbReference type="OrthoDB" id="100785at2"/>
<accession>A0A1T4X9P3</accession>
<feature type="domain" description="ASPIC/UnbV" evidence="2">
    <location>
        <begin position="470"/>
        <end position="534"/>
    </location>
</feature>
<sequence>MQALKILLATSACLVAPWLYAEEAKPSLQAAPMDLPVLQDETASSGINQQYTGPWEFFVGGGLAVLDCNQDRMPDVFIAGGEQPAKLYINASQPGQALVFKPQSLELEEQDLKQVTGAYPLDIDNDGFQDLVLLRVGRNILLKGGADCRFTKANKLWSYEGGNAWTTAFAASFEQGQNYPSLAFGNYVDRSAPGSPWGTCHENDLFRPSSKDQPDYHERTALAPGFCALSMLFTDWNKSGELSLRMTNDRQYYREGEEQLWRVPADNPPKLYSRSDGWQRVLIWGMGIAEGDLEGDGFPEYALTSMGDTRLQVLDDEAEEDRPIYKDIAYERQATAHRPYTGEDLRPSTGWHAEFDDVNNDTKLDLFIAKGNVEAMPDFAAFDPDNLLLGQWDKKFYEAGLAAGIALPRHGRGASLHDFNADGLLDLMVVNRKDPVSVFRNLGAKTAQGTQLMGNWLQIELAQHGSNRNAVGATIAIKTGVPSQIRRIQVGGGHASGESGFVHVGLGVAERATIRIQWPDGQWSAEYRVFANQFVLIKKDDPQVRYWYPQ</sequence>
<dbReference type="EMBL" id="FUYB01000014">
    <property type="protein sequence ID" value="SKA86293.1"/>
    <property type="molecule type" value="Genomic_DNA"/>
</dbReference>
<proteinExistence type="predicted"/>
<feature type="chain" id="PRO_5012639968" evidence="1">
    <location>
        <begin position="22"/>
        <end position="550"/>
    </location>
</feature>